<reference evidence="2 3" key="1">
    <citation type="submission" date="2019-12" db="EMBL/GenBank/DDBJ databases">
        <title>A genome sequence resource for the geographically widespread anthracnose pathogen Colletotrichum asianum.</title>
        <authorList>
            <person name="Meng Y."/>
        </authorList>
    </citation>
    <scope>NUCLEOTIDE SEQUENCE [LARGE SCALE GENOMIC DNA]</scope>
    <source>
        <strain evidence="2 3">ICMP 18580</strain>
    </source>
</reference>
<evidence type="ECO:0000256" key="1">
    <source>
        <dbReference type="SAM" id="MobiDB-lite"/>
    </source>
</evidence>
<sequence>MEEAITGAEAIMAPEATTAPEKSSTPATTDTPTTTTNTLSSPAKTGSSPVRNGSQDQRRKVSLAKYGKNRTWRDGRQQIKSRAPSRRGRSKYKLPTTESNPPVLDEDSSENPSLEKKAAGTVKTRAKKSESPTRSASKKVSPPEGKTVPSEDQPSEPEDAKPGHDWTRRSKRLSSSGGVEKPGSTKKKGSRSSK</sequence>
<evidence type="ECO:0000313" key="3">
    <source>
        <dbReference type="Proteomes" id="UP000434172"/>
    </source>
</evidence>
<feature type="compositionally biased region" description="Low complexity" evidence="1">
    <location>
        <begin position="23"/>
        <end position="45"/>
    </location>
</feature>
<feature type="compositionally biased region" description="Basic residues" evidence="1">
    <location>
        <begin position="184"/>
        <end position="194"/>
    </location>
</feature>
<feature type="compositionally biased region" description="Basic and acidic residues" evidence="1">
    <location>
        <begin position="158"/>
        <end position="168"/>
    </location>
</feature>
<dbReference type="Proteomes" id="UP000434172">
    <property type="component" value="Unassembled WGS sequence"/>
</dbReference>
<feature type="region of interest" description="Disordered" evidence="1">
    <location>
        <begin position="1"/>
        <end position="194"/>
    </location>
</feature>
<protein>
    <submittedName>
        <fullName evidence="2">Uncharacterized protein</fullName>
    </submittedName>
</protein>
<feature type="compositionally biased region" description="Basic residues" evidence="1">
    <location>
        <begin position="83"/>
        <end position="92"/>
    </location>
</feature>
<proteinExistence type="predicted"/>
<dbReference type="AlphaFoldDB" id="A0A8H3ZPY6"/>
<comment type="caution">
    <text evidence="2">The sequence shown here is derived from an EMBL/GenBank/DDBJ whole genome shotgun (WGS) entry which is preliminary data.</text>
</comment>
<dbReference type="EMBL" id="WOWK01000019">
    <property type="protein sequence ID" value="KAF0328074.1"/>
    <property type="molecule type" value="Genomic_DNA"/>
</dbReference>
<organism evidence="2 3">
    <name type="scientific">Colletotrichum asianum</name>
    <dbReference type="NCBI Taxonomy" id="702518"/>
    <lineage>
        <taxon>Eukaryota</taxon>
        <taxon>Fungi</taxon>
        <taxon>Dikarya</taxon>
        <taxon>Ascomycota</taxon>
        <taxon>Pezizomycotina</taxon>
        <taxon>Sordariomycetes</taxon>
        <taxon>Hypocreomycetidae</taxon>
        <taxon>Glomerellales</taxon>
        <taxon>Glomerellaceae</taxon>
        <taxon>Colletotrichum</taxon>
        <taxon>Colletotrichum gloeosporioides species complex</taxon>
    </lineage>
</organism>
<feature type="compositionally biased region" description="Polar residues" evidence="1">
    <location>
        <begin position="46"/>
        <end position="55"/>
    </location>
</feature>
<accession>A0A8H3ZPY6</accession>
<gene>
    <name evidence="2" type="ORF">GQ607_004554</name>
</gene>
<name>A0A8H3ZPY6_9PEZI</name>
<keyword evidence="3" id="KW-1185">Reference proteome</keyword>
<evidence type="ECO:0000313" key="2">
    <source>
        <dbReference type="EMBL" id="KAF0328074.1"/>
    </source>
</evidence>
<dbReference type="OrthoDB" id="10364121at2759"/>